<dbReference type="EMBL" id="CP159837">
    <property type="protein sequence ID" value="XCM35723.1"/>
    <property type="molecule type" value="Genomic_DNA"/>
</dbReference>
<protein>
    <recommendedName>
        <fullName evidence="3">SbsA Ig-like domain-containing protein</fullName>
    </recommendedName>
</protein>
<dbReference type="Gene3D" id="2.60.40.3710">
    <property type="match status" value="1"/>
</dbReference>
<name>A0AAU8JB35_9CYAN</name>
<evidence type="ECO:0000256" key="1">
    <source>
        <dbReference type="SAM" id="Phobius"/>
    </source>
</evidence>
<proteinExistence type="predicted"/>
<sequence length="506" mass="56863">MSSSNSSLNWIYQKFREPLDRLAFVLIGILTVLLIALLIAGNQTAPRVRHFSWQQQQVGSDDRAFILTFSRPMNHGSVEENLRIDPLLTGKISWAGRRMAYTLTQPIPYGQNFKLQLQAARDLFAKPGDIESLSEPFIGTFCSRDRAFVYLGASPEEQGQLVLYNLTKQETRILTPKDLVVMDYKIYPQGDRILFSALPRSEGGNARSNASIYQVKTGISLECSSQNDSTTPPNSIELLKPEQILDSDQYQNLRFELSADGKTILVNRINLQNPSDSGLWIIREGRKPQPLGNQPGGNFLFTPDSKTVAILQGQGVAILPLEPNSEPLDFIPKFEMLFDFTRDGTAAAMGTFNRDPKKSTRSLFFFTNQGVETELFRTEGSILDAKFDPTNQILYCLITKLIEEEEEYREEPLIAALNIETKKLTPLVLLPNQRNIQMSLSPDGLGLLFDQESQNRSSAPTSADPTQSNSRLWLIPLDINALIKEDVPQIEPQLLPFVGIRPQWLP</sequence>
<accession>A0AAU8JB35</accession>
<dbReference type="AlphaFoldDB" id="A0AAU8JB35"/>
<feature type="transmembrane region" description="Helical" evidence="1">
    <location>
        <begin position="21"/>
        <end position="41"/>
    </location>
</feature>
<gene>
    <name evidence="2" type="ORF">ABWT76_004422</name>
</gene>
<keyword evidence="1" id="KW-1133">Transmembrane helix</keyword>
<evidence type="ECO:0000313" key="2">
    <source>
        <dbReference type="EMBL" id="XCM35723.1"/>
    </source>
</evidence>
<evidence type="ECO:0008006" key="3">
    <source>
        <dbReference type="Google" id="ProtNLM"/>
    </source>
</evidence>
<keyword evidence="1" id="KW-0812">Transmembrane</keyword>
<dbReference type="RefSeq" id="WP_054468031.1">
    <property type="nucleotide sequence ID" value="NZ_CP159837.1"/>
</dbReference>
<reference evidence="2" key="1">
    <citation type="submission" date="2024-07" db="EMBL/GenBank/DDBJ databases">
        <authorList>
            <person name="Kim Y.J."/>
            <person name="Jeong J.Y."/>
        </authorList>
    </citation>
    <scope>NUCLEOTIDE SEQUENCE</scope>
    <source>
        <strain evidence="2">GIHE-MW2</strain>
    </source>
</reference>
<organism evidence="2">
    <name type="scientific">Planktothricoides raciborskii GIHE-MW2</name>
    <dbReference type="NCBI Taxonomy" id="2792601"/>
    <lineage>
        <taxon>Bacteria</taxon>
        <taxon>Bacillati</taxon>
        <taxon>Cyanobacteriota</taxon>
        <taxon>Cyanophyceae</taxon>
        <taxon>Oscillatoriophycideae</taxon>
        <taxon>Oscillatoriales</taxon>
        <taxon>Oscillatoriaceae</taxon>
        <taxon>Planktothricoides</taxon>
    </lineage>
</organism>
<keyword evidence="1" id="KW-0472">Membrane</keyword>
<dbReference type="SUPFAM" id="SSF82171">
    <property type="entry name" value="DPP6 N-terminal domain-like"/>
    <property type="match status" value="1"/>
</dbReference>